<dbReference type="Gene3D" id="1.10.260.40">
    <property type="entry name" value="lambda repressor-like DNA-binding domains"/>
    <property type="match status" value="1"/>
</dbReference>
<dbReference type="PROSITE" id="PS50943">
    <property type="entry name" value="HTH_CROC1"/>
    <property type="match status" value="1"/>
</dbReference>
<gene>
    <name evidence="2" type="ORF">PX52LOC_03911</name>
</gene>
<name>A0A5C1AED0_9BACT</name>
<dbReference type="AlphaFoldDB" id="A0A5C1AED0"/>
<dbReference type="SMART" id="SM00530">
    <property type="entry name" value="HTH_XRE"/>
    <property type="match status" value="1"/>
</dbReference>
<dbReference type="EMBL" id="CP042425">
    <property type="protein sequence ID" value="QEL16935.1"/>
    <property type="molecule type" value="Genomic_DNA"/>
</dbReference>
<dbReference type="GO" id="GO:0003677">
    <property type="term" value="F:DNA binding"/>
    <property type="evidence" value="ECO:0007669"/>
    <property type="project" value="InterPro"/>
</dbReference>
<dbReference type="InterPro" id="IPR001387">
    <property type="entry name" value="Cro/C1-type_HTH"/>
</dbReference>
<evidence type="ECO:0000313" key="2">
    <source>
        <dbReference type="EMBL" id="QEL16935.1"/>
    </source>
</evidence>
<keyword evidence="3" id="KW-1185">Reference proteome</keyword>
<reference evidence="3" key="1">
    <citation type="submission" date="2019-08" db="EMBL/GenBank/DDBJ databases">
        <title>Limnoglobus roseus gen. nov., sp. nov., a novel freshwater planctomycete with a giant genome from the family Gemmataceae.</title>
        <authorList>
            <person name="Kulichevskaya I.S."/>
            <person name="Naumoff D.G."/>
            <person name="Miroshnikov K."/>
            <person name="Ivanova A."/>
            <person name="Philippov D.A."/>
            <person name="Hakobyan A."/>
            <person name="Rijpstra I.C."/>
            <person name="Sinninghe Damste J.S."/>
            <person name="Liesack W."/>
            <person name="Dedysh S.N."/>
        </authorList>
    </citation>
    <scope>NUCLEOTIDE SEQUENCE [LARGE SCALE GENOMIC DNA]</scope>
    <source>
        <strain evidence="3">PX52</strain>
    </source>
</reference>
<dbReference type="KEGG" id="lrs:PX52LOC_03911"/>
<dbReference type="CDD" id="cd00093">
    <property type="entry name" value="HTH_XRE"/>
    <property type="match status" value="1"/>
</dbReference>
<feature type="domain" description="HTH cro/C1-type" evidence="1">
    <location>
        <begin position="73"/>
        <end position="115"/>
    </location>
</feature>
<protein>
    <recommendedName>
        <fullName evidence="1">HTH cro/C1-type domain-containing protein</fullName>
    </recommendedName>
</protein>
<dbReference type="RefSeq" id="WP_149111601.1">
    <property type="nucleotide sequence ID" value="NZ_CP042425.1"/>
</dbReference>
<organism evidence="2 3">
    <name type="scientific">Limnoglobus roseus</name>
    <dbReference type="NCBI Taxonomy" id="2598579"/>
    <lineage>
        <taxon>Bacteria</taxon>
        <taxon>Pseudomonadati</taxon>
        <taxon>Planctomycetota</taxon>
        <taxon>Planctomycetia</taxon>
        <taxon>Gemmatales</taxon>
        <taxon>Gemmataceae</taxon>
        <taxon>Limnoglobus</taxon>
    </lineage>
</organism>
<accession>A0A5C1AED0</accession>
<dbReference type="SUPFAM" id="SSF47413">
    <property type="entry name" value="lambda repressor-like DNA-binding domains"/>
    <property type="match status" value="1"/>
</dbReference>
<proteinExistence type="predicted"/>
<sequence>MAKDAKKRALEMLGTGHELLEQVGKALTKAGVLIGSLDEGSSVRKAKAQLEGVLPSFGEWVRTKMIEEALTEKELADRADIAFGTLHSYLNTTKTPTLVNAVRLVVALNADFNELFRINDLVKDLAGVKNLTDWMRKRFETT</sequence>
<evidence type="ECO:0000259" key="1">
    <source>
        <dbReference type="PROSITE" id="PS50943"/>
    </source>
</evidence>
<evidence type="ECO:0000313" key="3">
    <source>
        <dbReference type="Proteomes" id="UP000324974"/>
    </source>
</evidence>
<dbReference type="InterPro" id="IPR010982">
    <property type="entry name" value="Lambda_DNA-bd_dom_sf"/>
</dbReference>
<dbReference type="Proteomes" id="UP000324974">
    <property type="component" value="Chromosome"/>
</dbReference>